<dbReference type="PANTHER" id="PTHR34977:SF1">
    <property type="entry name" value="UPF0337 PROTEIN YJBJ"/>
    <property type="match status" value="1"/>
</dbReference>
<dbReference type="InterPro" id="IPR036629">
    <property type="entry name" value="YjbJ_sf"/>
</dbReference>
<keyword evidence="4" id="KW-1185">Reference proteome</keyword>
<dbReference type="AlphaFoldDB" id="A0A545SYT5"/>
<sequence>MNWDQVEGNWKQFKGNVQQQWGKLSDDDLDVVEGRRTELAGKLQERYGIAREEAEREIDQWLKQSQSN</sequence>
<gene>
    <name evidence="3" type="ORF">FKG95_28465</name>
</gene>
<comment type="similarity">
    <text evidence="1">Belongs to the UPF0337 (CsbD) family.</text>
</comment>
<dbReference type="InterPro" id="IPR026042">
    <property type="entry name" value="YjbJ"/>
</dbReference>
<evidence type="ECO:0000313" key="3">
    <source>
        <dbReference type="EMBL" id="TQV70099.1"/>
    </source>
</evidence>
<dbReference type="RefSeq" id="WP_142899864.1">
    <property type="nucleotide sequence ID" value="NZ_ML660070.1"/>
</dbReference>
<feature type="domain" description="CsbD-like" evidence="2">
    <location>
        <begin position="4"/>
        <end position="56"/>
    </location>
</feature>
<dbReference type="PIRSF" id="PIRSF039008">
    <property type="entry name" value="YjbJ"/>
    <property type="match status" value="1"/>
</dbReference>
<protein>
    <submittedName>
        <fullName evidence="3">CsbD family protein</fullName>
    </submittedName>
</protein>
<dbReference type="PANTHER" id="PTHR34977">
    <property type="entry name" value="UPF0337 PROTEIN YJBJ"/>
    <property type="match status" value="1"/>
</dbReference>
<dbReference type="SUPFAM" id="SSF69047">
    <property type="entry name" value="Hypothetical protein YjbJ"/>
    <property type="match status" value="1"/>
</dbReference>
<evidence type="ECO:0000259" key="2">
    <source>
        <dbReference type="Pfam" id="PF05532"/>
    </source>
</evidence>
<dbReference type="OrthoDB" id="9796058at2"/>
<evidence type="ECO:0000313" key="4">
    <source>
        <dbReference type="Proteomes" id="UP000315252"/>
    </source>
</evidence>
<dbReference type="EMBL" id="VHSH01000019">
    <property type="protein sequence ID" value="TQV70099.1"/>
    <property type="molecule type" value="Genomic_DNA"/>
</dbReference>
<evidence type="ECO:0000256" key="1">
    <source>
        <dbReference type="ARBA" id="ARBA00009129"/>
    </source>
</evidence>
<dbReference type="Proteomes" id="UP000315252">
    <property type="component" value="Unassembled WGS sequence"/>
</dbReference>
<accession>A0A545SYT5</accession>
<comment type="caution">
    <text evidence="3">The sequence shown here is derived from an EMBL/GenBank/DDBJ whole genome shotgun (WGS) entry which is preliminary data.</text>
</comment>
<name>A0A545SYT5_9PROT</name>
<organism evidence="3 4">
    <name type="scientific">Denitrobaculum tricleocarpae</name>
    <dbReference type="NCBI Taxonomy" id="2591009"/>
    <lineage>
        <taxon>Bacteria</taxon>
        <taxon>Pseudomonadati</taxon>
        <taxon>Pseudomonadota</taxon>
        <taxon>Alphaproteobacteria</taxon>
        <taxon>Rhodospirillales</taxon>
        <taxon>Rhodospirillaceae</taxon>
        <taxon>Denitrobaculum</taxon>
    </lineage>
</organism>
<proteinExistence type="inferred from homology"/>
<dbReference type="Gene3D" id="1.10.1470.10">
    <property type="entry name" value="YjbJ"/>
    <property type="match status" value="1"/>
</dbReference>
<dbReference type="InterPro" id="IPR050423">
    <property type="entry name" value="UPF0337_stress_rsp"/>
</dbReference>
<dbReference type="Pfam" id="PF05532">
    <property type="entry name" value="CsbD"/>
    <property type="match status" value="1"/>
</dbReference>
<dbReference type="InterPro" id="IPR008462">
    <property type="entry name" value="CsbD"/>
</dbReference>
<reference evidence="3 4" key="1">
    <citation type="submission" date="2019-06" db="EMBL/GenBank/DDBJ databases">
        <title>Whole genome sequence for Rhodospirillaceae sp. R148.</title>
        <authorList>
            <person name="Wang G."/>
        </authorList>
    </citation>
    <scope>NUCLEOTIDE SEQUENCE [LARGE SCALE GENOMIC DNA]</scope>
    <source>
        <strain evidence="3 4">R148</strain>
    </source>
</reference>